<dbReference type="PANTHER" id="PTHR23151:SF90">
    <property type="entry name" value="DIHYDROLIPOYLLYSINE-RESIDUE ACETYLTRANSFERASE COMPONENT OF PYRUVATE DEHYDROGENASE COMPLEX, MITOCHONDRIAL-RELATED"/>
    <property type="match status" value="1"/>
</dbReference>
<dbReference type="Proteomes" id="UP000636888">
    <property type="component" value="Unassembled WGS sequence"/>
</dbReference>
<dbReference type="PROSITE" id="PS51826">
    <property type="entry name" value="PSBD"/>
    <property type="match status" value="1"/>
</dbReference>
<evidence type="ECO:0000256" key="2">
    <source>
        <dbReference type="ARBA" id="ARBA00007317"/>
    </source>
</evidence>
<dbReference type="InterPro" id="IPR011053">
    <property type="entry name" value="Single_hybrid_motif"/>
</dbReference>
<dbReference type="EMBL" id="JAEMHM010000007">
    <property type="protein sequence ID" value="MBJ6724985.1"/>
    <property type="molecule type" value="Genomic_DNA"/>
</dbReference>
<proteinExistence type="inferred from homology"/>
<evidence type="ECO:0000256" key="5">
    <source>
        <dbReference type="SAM" id="MobiDB-lite"/>
    </source>
</evidence>
<dbReference type="Pfam" id="PF00364">
    <property type="entry name" value="Biotin_lipoyl"/>
    <property type="match status" value="1"/>
</dbReference>
<dbReference type="SUPFAM" id="SSF52777">
    <property type="entry name" value="CoA-dependent acyltransferases"/>
    <property type="match status" value="1"/>
</dbReference>
<dbReference type="AlphaFoldDB" id="A0A8J7JLK2"/>
<dbReference type="SUPFAM" id="SSF47005">
    <property type="entry name" value="Peripheral subunit-binding domain of 2-oxo acid dehydrogenase complex"/>
    <property type="match status" value="1"/>
</dbReference>
<dbReference type="PROSITE" id="PS00189">
    <property type="entry name" value="LIPOYL"/>
    <property type="match status" value="1"/>
</dbReference>
<dbReference type="InterPro" id="IPR001078">
    <property type="entry name" value="2-oxoacid_DH_actylTfrase"/>
</dbReference>
<dbReference type="SUPFAM" id="SSF51230">
    <property type="entry name" value="Single hybrid motif"/>
    <property type="match status" value="1"/>
</dbReference>
<dbReference type="Gene3D" id="3.30.559.10">
    <property type="entry name" value="Chloramphenicol acetyltransferase-like domain"/>
    <property type="match status" value="1"/>
</dbReference>
<organism evidence="8 9">
    <name type="scientific">Geomesophilobacter sediminis</name>
    <dbReference type="NCBI Taxonomy" id="2798584"/>
    <lineage>
        <taxon>Bacteria</taxon>
        <taxon>Pseudomonadati</taxon>
        <taxon>Thermodesulfobacteriota</taxon>
        <taxon>Desulfuromonadia</taxon>
        <taxon>Geobacterales</taxon>
        <taxon>Geobacteraceae</taxon>
        <taxon>Geomesophilobacter</taxon>
    </lineage>
</organism>
<dbReference type="RefSeq" id="WP_199383880.1">
    <property type="nucleotide sequence ID" value="NZ_JAEMHM010000007.1"/>
</dbReference>
<dbReference type="Pfam" id="PF02817">
    <property type="entry name" value="E3_binding"/>
    <property type="match status" value="1"/>
</dbReference>
<dbReference type="EC" id="2.3.1.-" evidence="4"/>
<gene>
    <name evidence="8" type="ORF">JFN93_09720</name>
</gene>
<evidence type="ECO:0000313" key="9">
    <source>
        <dbReference type="Proteomes" id="UP000636888"/>
    </source>
</evidence>
<feature type="compositionally biased region" description="Low complexity" evidence="5">
    <location>
        <begin position="99"/>
        <end position="111"/>
    </location>
</feature>
<dbReference type="GO" id="GO:0006086">
    <property type="term" value="P:pyruvate decarboxylation to acetyl-CoA"/>
    <property type="evidence" value="ECO:0007669"/>
    <property type="project" value="InterPro"/>
</dbReference>
<dbReference type="Pfam" id="PF00198">
    <property type="entry name" value="2-oxoacid_dh"/>
    <property type="match status" value="1"/>
</dbReference>
<feature type="compositionally biased region" description="Low complexity" evidence="5">
    <location>
        <begin position="119"/>
        <end position="146"/>
    </location>
</feature>
<keyword evidence="4" id="KW-0012">Acyltransferase</keyword>
<comment type="cofactor">
    <cofactor evidence="1 4">
        <name>(R)-lipoate</name>
        <dbReference type="ChEBI" id="CHEBI:83088"/>
    </cofactor>
</comment>
<dbReference type="PROSITE" id="PS50968">
    <property type="entry name" value="BIOTINYL_LIPOYL"/>
    <property type="match status" value="1"/>
</dbReference>
<evidence type="ECO:0000256" key="1">
    <source>
        <dbReference type="ARBA" id="ARBA00001938"/>
    </source>
</evidence>
<protein>
    <recommendedName>
        <fullName evidence="4">Dihydrolipoamide acetyltransferase component of pyruvate dehydrogenase complex</fullName>
        <ecNumber evidence="4">2.3.1.-</ecNumber>
    </recommendedName>
</protein>
<feature type="domain" description="Peripheral subunit-binding (PSBD)" evidence="7">
    <location>
        <begin position="216"/>
        <end position="253"/>
    </location>
</feature>
<sequence length="503" mass="52356">MKEIVMPKLSDTMTEGRLVAWRKAVGETVRRGDVIAEVETDKANMELEAFANGVLLETRIQPGEVAAVGTVIGVIGAAGEKPQGSAPPQGEAKAEPPKAEGAQPEAAQPEPAKAEPAKAEAAAPAAPEARPAQQASSPAQPAPSVKPAEKPAVEPIRTASAPEGIPAPEATQAPFAPETAGKAQEEGAAPAPPQQPKPAAAPPSGPAAVPARHEERAAPVVRRRARELGIDLATVKGSGPEGRILLQDLEETAAGTAAAPAEGAPPPPQPAPREDGGAGRPEEQQLNRFRAAIARTVTESWHIPQFSATVEIDMDPVRALREDLKGAGTEVSTNDVIVKAAALTLEKFPLANGSFAGNSLRMNREINIGIIVGLPDALLIPVIKNCHGRSLAEIARESKRLVERARAGQLSEGELTGGTFTVSNLGMFGVTRFNALIYPPQAAVLAIGAVVERVVAKPGGGYEAVRLMEATLSADHRILDGVYVAQFLAELKTILEHPARLLL</sequence>
<comment type="caution">
    <text evidence="8">The sequence shown here is derived from an EMBL/GenBank/DDBJ whole genome shotgun (WGS) entry which is preliminary data.</text>
</comment>
<evidence type="ECO:0000259" key="6">
    <source>
        <dbReference type="PROSITE" id="PS50968"/>
    </source>
</evidence>
<dbReference type="Gene3D" id="4.10.320.10">
    <property type="entry name" value="E3-binding domain"/>
    <property type="match status" value="1"/>
</dbReference>
<dbReference type="InterPro" id="IPR036625">
    <property type="entry name" value="E3-bd_dom_sf"/>
</dbReference>
<dbReference type="InterPro" id="IPR000089">
    <property type="entry name" value="Biotin_lipoyl"/>
</dbReference>
<dbReference type="PANTHER" id="PTHR23151">
    <property type="entry name" value="DIHYDROLIPOAMIDE ACETYL/SUCCINYL-TRANSFERASE-RELATED"/>
    <property type="match status" value="1"/>
</dbReference>
<dbReference type="GO" id="GO:0045254">
    <property type="term" value="C:pyruvate dehydrogenase complex"/>
    <property type="evidence" value="ECO:0007669"/>
    <property type="project" value="InterPro"/>
</dbReference>
<keyword evidence="4" id="KW-0808">Transferase</keyword>
<dbReference type="InterPro" id="IPR045257">
    <property type="entry name" value="E2/Pdx1"/>
</dbReference>
<comment type="similarity">
    <text evidence="2 4">Belongs to the 2-oxoacid dehydrogenase family.</text>
</comment>
<dbReference type="Gene3D" id="2.40.50.100">
    <property type="match status" value="1"/>
</dbReference>
<dbReference type="InterPro" id="IPR003016">
    <property type="entry name" value="2-oxoA_DH_lipoyl-BS"/>
</dbReference>
<feature type="compositionally biased region" description="Pro residues" evidence="5">
    <location>
        <begin position="190"/>
        <end position="205"/>
    </location>
</feature>
<evidence type="ECO:0000256" key="4">
    <source>
        <dbReference type="RuleBase" id="RU003423"/>
    </source>
</evidence>
<evidence type="ECO:0000259" key="7">
    <source>
        <dbReference type="PROSITE" id="PS51826"/>
    </source>
</evidence>
<keyword evidence="9" id="KW-1185">Reference proteome</keyword>
<accession>A0A8J7JLK2</accession>
<evidence type="ECO:0000256" key="3">
    <source>
        <dbReference type="ARBA" id="ARBA00022823"/>
    </source>
</evidence>
<feature type="compositionally biased region" description="Low complexity" evidence="5">
    <location>
        <begin position="180"/>
        <end position="189"/>
    </location>
</feature>
<feature type="compositionally biased region" description="Basic and acidic residues" evidence="5">
    <location>
        <begin position="272"/>
        <end position="281"/>
    </location>
</feature>
<feature type="region of interest" description="Disordered" evidence="5">
    <location>
        <begin position="79"/>
        <end position="222"/>
    </location>
</feature>
<name>A0A8J7JLK2_9BACT</name>
<keyword evidence="3 4" id="KW-0450">Lipoyl</keyword>
<dbReference type="CDD" id="cd06849">
    <property type="entry name" value="lipoyl_domain"/>
    <property type="match status" value="1"/>
</dbReference>
<evidence type="ECO:0000313" key="8">
    <source>
        <dbReference type="EMBL" id="MBJ6724985.1"/>
    </source>
</evidence>
<dbReference type="GO" id="GO:0016746">
    <property type="term" value="F:acyltransferase activity"/>
    <property type="evidence" value="ECO:0007669"/>
    <property type="project" value="UniProtKB-KW"/>
</dbReference>
<dbReference type="InterPro" id="IPR004167">
    <property type="entry name" value="PSBD"/>
</dbReference>
<feature type="region of interest" description="Disordered" evidence="5">
    <location>
        <begin position="254"/>
        <end position="281"/>
    </location>
</feature>
<feature type="domain" description="Lipoyl-binding" evidence="6">
    <location>
        <begin position="1"/>
        <end position="76"/>
    </location>
</feature>
<dbReference type="InterPro" id="IPR023213">
    <property type="entry name" value="CAT-like_dom_sf"/>
</dbReference>
<reference evidence="8" key="1">
    <citation type="submission" date="2020-12" db="EMBL/GenBank/DDBJ databases">
        <title>Geomonas sp. Red875, isolated from river sediment.</title>
        <authorList>
            <person name="Xu Z."/>
            <person name="Zhang Z."/>
            <person name="Masuda Y."/>
            <person name="Itoh H."/>
            <person name="Senoo K."/>
        </authorList>
    </citation>
    <scope>NUCLEOTIDE SEQUENCE</scope>
    <source>
        <strain evidence="8">Red875</strain>
    </source>
</reference>